<dbReference type="PANTHER" id="PTHR30603:SF60">
    <property type="entry name" value="RNA POLYMERASE SIGMA FACTOR RPOD"/>
    <property type="match status" value="1"/>
</dbReference>
<dbReference type="PANTHER" id="PTHR30603">
    <property type="entry name" value="RNA POLYMERASE SIGMA FACTOR RPO"/>
    <property type="match status" value="1"/>
</dbReference>
<feature type="transmembrane region" description="Helical" evidence="1">
    <location>
        <begin position="24"/>
        <end position="44"/>
    </location>
</feature>
<keyword evidence="1" id="KW-0812">Transmembrane</keyword>
<dbReference type="PRINTS" id="PR00046">
    <property type="entry name" value="SIGMA70FCT"/>
</dbReference>
<dbReference type="InterPro" id="IPR000943">
    <property type="entry name" value="RNA_pol_sigma70"/>
</dbReference>
<name>A0ABX4MGF9_9HYPH</name>
<gene>
    <name evidence="2" type="primary">rpoD</name>
    <name evidence="2" type="ORF">magneo_119</name>
</gene>
<keyword evidence="1" id="KW-1133">Transmembrane helix</keyword>
<accession>A0ABX4MGF9</accession>
<proteinExistence type="predicted"/>
<evidence type="ECO:0000256" key="1">
    <source>
        <dbReference type="SAM" id="Phobius"/>
    </source>
</evidence>
<protein>
    <submittedName>
        <fullName evidence="2">RNA polymerase sigma factor rpoD</fullName>
    </submittedName>
</protein>
<evidence type="ECO:0000313" key="3">
    <source>
        <dbReference type="Proteomes" id="UP000228684"/>
    </source>
</evidence>
<dbReference type="Proteomes" id="UP000228684">
    <property type="component" value="Unassembled WGS sequence"/>
</dbReference>
<dbReference type="Gene3D" id="1.20.120.1810">
    <property type="match status" value="1"/>
</dbReference>
<dbReference type="EMBL" id="NXGM01000024">
    <property type="protein sequence ID" value="PIM95493.1"/>
    <property type="molecule type" value="Genomic_DNA"/>
</dbReference>
<comment type="caution">
    <text evidence="2">The sequence shown here is derived from an EMBL/GenBank/DDBJ whole genome shotgun (WGS) entry which is preliminary data.</text>
</comment>
<keyword evidence="3" id="KW-1185">Reference proteome</keyword>
<reference evidence="2" key="1">
    <citation type="submission" date="2017-09" db="EMBL/GenBank/DDBJ databases">
        <authorList>
            <person name="Campbell M.A."/>
            <person name="Lukasik P."/>
            <person name="Simon C."/>
            <person name="McCutcheon J.P."/>
        </authorList>
    </citation>
    <scope>NUCLEOTIDE SEQUENCE [LARGE SCALE GENOMIC DNA]</scope>
    <source>
        <strain evidence="2">MAGNEO</strain>
    </source>
</reference>
<organism evidence="2 3">
    <name type="scientific">Candidatus Hodgkinia cicadicola</name>
    <dbReference type="NCBI Taxonomy" id="573658"/>
    <lineage>
        <taxon>Bacteria</taxon>
        <taxon>Pseudomonadati</taxon>
        <taxon>Pseudomonadota</taxon>
        <taxon>Alphaproteobacteria</taxon>
        <taxon>Hyphomicrobiales</taxon>
        <taxon>Candidatus Hodgkinia</taxon>
    </lineage>
</organism>
<dbReference type="SUPFAM" id="SSF88946">
    <property type="entry name" value="Sigma2 domain of RNA polymerase sigma factors"/>
    <property type="match status" value="1"/>
</dbReference>
<keyword evidence="1" id="KW-0472">Membrane</keyword>
<sequence length="406" mass="47599">MDFKIDYTKATETKLHNMICKIQYILFVNIIKSPIIIKFLYLILEGLHCCVLNVYEILDIRLGYDWFQWNNHCYFQIDNYSQEWSYIQYLKGNGKVNNSWFKSCKCRICSLTRLLYKAILHRSSLRSHWCIVNILIKLDLELPIIQLFHVLLLFLKQNIDVIRLICLHQKNTLKHLISVMKMDSILRRTKRQMVKACSWIPMNISAAYCDYGIQRSTLIASGTTGLLMSINRFNFLKNQHFAMFAKWWVKQKIIQKILDENGGLKHIRNTDSTDNKMVKLKKLSLDYSFDDSDLHETIADDDIEINETEAVEPDEKLDITDVYDSMTTAKLTLMSPFEERSVRLKQLSYNKLSLSDIGSDVGLTKERIRQLLLSANVKFKEINCPDIMAYARTKPIDLPCEDLDEY</sequence>
<dbReference type="InterPro" id="IPR050239">
    <property type="entry name" value="Sigma-70_RNA_pol_init_factors"/>
</dbReference>
<dbReference type="InterPro" id="IPR013325">
    <property type="entry name" value="RNA_pol_sigma_r2"/>
</dbReference>
<evidence type="ECO:0000313" key="2">
    <source>
        <dbReference type="EMBL" id="PIM95493.1"/>
    </source>
</evidence>